<feature type="region of interest" description="Disordered" evidence="5">
    <location>
        <begin position="1"/>
        <end position="22"/>
    </location>
</feature>
<evidence type="ECO:0000259" key="6">
    <source>
        <dbReference type="PROSITE" id="PS50089"/>
    </source>
</evidence>
<dbReference type="Pfam" id="PF00097">
    <property type="entry name" value="zf-C3HC4"/>
    <property type="match status" value="1"/>
</dbReference>
<dbReference type="GO" id="GO:0043161">
    <property type="term" value="P:proteasome-mediated ubiquitin-dependent protein catabolic process"/>
    <property type="evidence" value="ECO:0007669"/>
    <property type="project" value="TreeGrafter"/>
</dbReference>
<dbReference type="PANTHER" id="PTHR15898:SF13">
    <property type="entry name" value="BIFUNCTIONAL APOPTOSIS REGULATOR"/>
    <property type="match status" value="1"/>
</dbReference>
<dbReference type="SMART" id="SM00184">
    <property type="entry name" value="RING"/>
    <property type="match status" value="2"/>
</dbReference>
<dbReference type="InterPro" id="IPR043145">
    <property type="entry name" value="Znf_ZZ_sf"/>
</dbReference>
<proteinExistence type="predicted"/>
<feature type="region of interest" description="Disordered" evidence="5">
    <location>
        <begin position="418"/>
        <end position="475"/>
    </location>
</feature>
<protein>
    <recommendedName>
        <fullName evidence="10">E3 ubiquitin-protein ligase PRT1</fullName>
    </recommendedName>
</protein>
<keyword evidence="3" id="KW-0862">Zinc</keyword>
<dbReference type="EMBL" id="CAMGYJ010000011">
    <property type="protein sequence ID" value="CAI0560998.1"/>
    <property type="molecule type" value="Genomic_DNA"/>
</dbReference>
<dbReference type="InterPro" id="IPR017907">
    <property type="entry name" value="Znf_RING_CS"/>
</dbReference>
<dbReference type="SUPFAM" id="SSF57850">
    <property type="entry name" value="RING/U-box"/>
    <property type="match status" value="3"/>
</dbReference>
<dbReference type="Gene3D" id="3.30.40.10">
    <property type="entry name" value="Zinc/RING finger domain, C3HC4 (zinc finger)"/>
    <property type="match status" value="2"/>
</dbReference>
<feature type="domain" description="ZZ-type" evidence="7">
    <location>
        <begin position="328"/>
        <end position="392"/>
    </location>
</feature>
<dbReference type="InterPro" id="IPR018957">
    <property type="entry name" value="Znf_C3HC4_RING-type"/>
</dbReference>
<dbReference type="InterPro" id="IPR013083">
    <property type="entry name" value="Znf_RING/FYVE/PHD"/>
</dbReference>
<evidence type="ECO:0000259" key="7">
    <source>
        <dbReference type="PROSITE" id="PS50135"/>
    </source>
</evidence>
<dbReference type="InterPro" id="IPR000433">
    <property type="entry name" value="Znf_ZZ"/>
</dbReference>
<gene>
    <name evidence="8" type="ORF">LITE_LOCUS49885</name>
</gene>
<keyword evidence="2 4" id="KW-0863">Zinc-finger</keyword>
<accession>A0AAV0RWR7</accession>
<evidence type="ECO:0000313" key="8">
    <source>
        <dbReference type="EMBL" id="CAI0560998.1"/>
    </source>
</evidence>
<dbReference type="Pfam" id="PF00569">
    <property type="entry name" value="ZZ"/>
    <property type="match status" value="1"/>
</dbReference>
<dbReference type="AlphaFoldDB" id="A0AAV0RWR7"/>
<keyword evidence="9" id="KW-1185">Reference proteome</keyword>
<name>A0AAV0RWR7_9ROSI</name>
<evidence type="ECO:0000256" key="3">
    <source>
        <dbReference type="ARBA" id="ARBA00022833"/>
    </source>
</evidence>
<dbReference type="Gene3D" id="3.30.60.90">
    <property type="match status" value="1"/>
</dbReference>
<dbReference type="Pfam" id="PF13920">
    <property type="entry name" value="zf-C3HC4_3"/>
    <property type="match status" value="1"/>
</dbReference>
<dbReference type="PANTHER" id="PTHR15898">
    <property type="entry name" value="BIFUNCTIONAL APOPTOSIS REGULATOR"/>
    <property type="match status" value="1"/>
</dbReference>
<dbReference type="Proteomes" id="UP001154282">
    <property type="component" value="Unassembled WGS sequence"/>
</dbReference>
<dbReference type="FunFam" id="3.30.60.90:FF:000014">
    <property type="entry name" value="E3 ubiquitin-protein ligase PRT1"/>
    <property type="match status" value="1"/>
</dbReference>
<reference evidence="8" key="1">
    <citation type="submission" date="2022-08" db="EMBL/GenBank/DDBJ databases">
        <authorList>
            <person name="Gutierrez-Valencia J."/>
        </authorList>
    </citation>
    <scope>NUCLEOTIDE SEQUENCE</scope>
</reference>
<evidence type="ECO:0008006" key="10">
    <source>
        <dbReference type="Google" id="ProtNLM"/>
    </source>
</evidence>
<sequence>MATPLVVASAAAPAPGPESEEEIPDSFNCCICLDLLYKPVVLACGHMACFWCVHLSMSFRSESHCPICRNSYHHFPAICLTLHFLLMKLYPIAYMRRQGQILEEEKERRCFSPQLDSNLAILMNADKCCDGTKGLTYRSTSIGDSSAGSNEESLTSSTTQLGPSSVTVVTSLGERNPDESCGGNHSEAIEEHGLHQNKPMGNGKPISTEDVQCLACKQLLVLPVVLNCGHAFCGSCIIQLVDEAVKCQECGSLQPRGALKVCLEFDNFIAEQFPEEYQSRREAAQHAHAKLQNATAAHVSGSMESSKKDLPPLQERLLSWADPQMKVHRGIGCDACGMCPIIGERHRCVDCVEAIGFDLCGECYNSRSKLPGRFNQQHTPEHRFELVGPLPRSIMMMMEAHVFRQLGGVATNATNDFDWESESGSVPLASLSDDPQESTGISSLAEDPQESTPSSSLPDDPQESTHRSSLPDDPW</sequence>
<dbReference type="PROSITE" id="PS00518">
    <property type="entry name" value="ZF_RING_1"/>
    <property type="match status" value="1"/>
</dbReference>
<feature type="compositionally biased region" description="Basic and acidic residues" evidence="5">
    <location>
        <begin position="463"/>
        <end position="475"/>
    </location>
</feature>
<evidence type="ECO:0000256" key="2">
    <source>
        <dbReference type="ARBA" id="ARBA00022771"/>
    </source>
</evidence>
<keyword evidence="1" id="KW-0479">Metal-binding</keyword>
<evidence type="ECO:0000256" key="1">
    <source>
        <dbReference type="ARBA" id="ARBA00022723"/>
    </source>
</evidence>
<feature type="domain" description="RING-type" evidence="6">
    <location>
        <begin position="213"/>
        <end position="250"/>
    </location>
</feature>
<evidence type="ECO:0000256" key="4">
    <source>
        <dbReference type="PROSITE-ProRule" id="PRU00228"/>
    </source>
</evidence>
<feature type="domain" description="RING-type" evidence="6">
    <location>
        <begin position="29"/>
        <end position="69"/>
    </location>
</feature>
<evidence type="ECO:0000313" key="9">
    <source>
        <dbReference type="Proteomes" id="UP001154282"/>
    </source>
</evidence>
<dbReference type="GO" id="GO:0008270">
    <property type="term" value="F:zinc ion binding"/>
    <property type="evidence" value="ECO:0007669"/>
    <property type="project" value="UniProtKB-KW"/>
</dbReference>
<evidence type="ECO:0000256" key="5">
    <source>
        <dbReference type="SAM" id="MobiDB-lite"/>
    </source>
</evidence>
<comment type="caution">
    <text evidence="8">The sequence shown here is derived from an EMBL/GenBank/DDBJ whole genome shotgun (WGS) entry which is preliminary data.</text>
</comment>
<organism evidence="8 9">
    <name type="scientific">Linum tenue</name>
    <dbReference type="NCBI Taxonomy" id="586396"/>
    <lineage>
        <taxon>Eukaryota</taxon>
        <taxon>Viridiplantae</taxon>
        <taxon>Streptophyta</taxon>
        <taxon>Embryophyta</taxon>
        <taxon>Tracheophyta</taxon>
        <taxon>Spermatophyta</taxon>
        <taxon>Magnoliopsida</taxon>
        <taxon>eudicotyledons</taxon>
        <taxon>Gunneridae</taxon>
        <taxon>Pentapetalae</taxon>
        <taxon>rosids</taxon>
        <taxon>fabids</taxon>
        <taxon>Malpighiales</taxon>
        <taxon>Linaceae</taxon>
        <taxon>Linum</taxon>
    </lineage>
</organism>
<dbReference type="PROSITE" id="PS50089">
    <property type="entry name" value="ZF_RING_2"/>
    <property type="match status" value="2"/>
</dbReference>
<dbReference type="InterPro" id="IPR001841">
    <property type="entry name" value="Znf_RING"/>
</dbReference>
<dbReference type="FunFam" id="3.30.40.10:FF:000489">
    <property type="entry name" value="E3 ubiquitin-protein ligase PRT1"/>
    <property type="match status" value="1"/>
</dbReference>
<dbReference type="GO" id="GO:0061630">
    <property type="term" value="F:ubiquitin protein ligase activity"/>
    <property type="evidence" value="ECO:0007669"/>
    <property type="project" value="TreeGrafter"/>
</dbReference>
<feature type="region of interest" description="Disordered" evidence="5">
    <location>
        <begin position="142"/>
        <end position="162"/>
    </location>
</feature>
<dbReference type="PROSITE" id="PS50135">
    <property type="entry name" value="ZF_ZZ_2"/>
    <property type="match status" value="1"/>
</dbReference>